<proteinExistence type="predicted"/>
<feature type="region of interest" description="Disordered" evidence="2">
    <location>
        <begin position="1"/>
        <end position="40"/>
    </location>
</feature>
<evidence type="ECO:0000313" key="4">
    <source>
        <dbReference type="EMBL" id="CAD7240895.1"/>
    </source>
</evidence>
<keyword evidence="5" id="KW-1185">Reference proteome</keyword>
<dbReference type="AlphaFoldDB" id="A0A7R8WZ28"/>
<reference evidence="4" key="1">
    <citation type="submission" date="2020-11" db="EMBL/GenBank/DDBJ databases">
        <authorList>
            <person name="Tran Van P."/>
        </authorList>
    </citation>
    <scope>NUCLEOTIDE SEQUENCE</scope>
</reference>
<sequence>MDSRMLHPVTSVGMGLPQPYGMQPMDGSHGAPTPEPDGQKHDINEILQQIMNITDQSLDEAQARSVFVGFLPWPDHEFESDSVVRQETFEAAYSSSPQKTTGNNAIDILLPDLSEGMEKSLEMARIHLCVKSTTTRKHTLNCHRMKPALFNVLCEIKEKTVHLPNGYTWMSPFTRTTVPCKQASPSSYSGEPCSFDTAPPET</sequence>
<dbReference type="Pfam" id="PF03792">
    <property type="entry name" value="PBC"/>
    <property type="match status" value="1"/>
</dbReference>
<protein>
    <recommendedName>
        <fullName evidence="3">PBC domain-containing protein</fullName>
    </recommendedName>
</protein>
<evidence type="ECO:0000313" key="5">
    <source>
        <dbReference type="Proteomes" id="UP000677054"/>
    </source>
</evidence>
<accession>A0A7R8WZ28</accession>
<dbReference type="EMBL" id="LR899589">
    <property type="protein sequence ID" value="CAD7240895.1"/>
    <property type="molecule type" value="Genomic_DNA"/>
</dbReference>
<dbReference type="GO" id="GO:0005634">
    <property type="term" value="C:nucleus"/>
    <property type="evidence" value="ECO:0007669"/>
    <property type="project" value="UniProtKB-SubCell"/>
</dbReference>
<dbReference type="OrthoDB" id="4187154at2759"/>
<dbReference type="GO" id="GO:0003700">
    <property type="term" value="F:DNA-binding transcription factor activity"/>
    <property type="evidence" value="ECO:0007669"/>
    <property type="project" value="InterPro"/>
</dbReference>
<dbReference type="InterPro" id="IPR005542">
    <property type="entry name" value="PBX_PBC_dom"/>
</dbReference>
<feature type="domain" description="PBC" evidence="3">
    <location>
        <begin position="101"/>
        <end position="202"/>
    </location>
</feature>
<dbReference type="EMBL" id="CAJPEV010000072">
    <property type="protein sequence ID" value="CAG0880085.1"/>
    <property type="molecule type" value="Genomic_DNA"/>
</dbReference>
<dbReference type="Proteomes" id="UP000677054">
    <property type="component" value="Unassembled WGS sequence"/>
</dbReference>
<comment type="subcellular location">
    <subcellularLocation>
        <location evidence="1">Nucleus</location>
    </subcellularLocation>
</comment>
<dbReference type="PROSITE" id="PS51978">
    <property type="entry name" value="PBC"/>
    <property type="match status" value="1"/>
</dbReference>
<organism evidence="4">
    <name type="scientific">Darwinula stevensoni</name>
    <dbReference type="NCBI Taxonomy" id="69355"/>
    <lineage>
        <taxon>Eukaryota</taxon>
        <taxon>Metazoa</taxon>
        <taxon>Ecdysozoa</taxon>
        <taxon>Arthropoda</taxon>
        <taxon>Crustacea</taxon>
        <taxon>Oligostraca</taxon>
        <taxon>Ostracoda</taxon>
        <taxon>Podocopa</taxon>
        <taxon>Podocopida</taxon>
        <taxon>Darwinulocopina</taxon>
        <taxon>Darwinuloidea</taxon>
        <taxon>Darwinulidae</taxon>
        <taxon>Darwinula</taxon>
    </lineage>
</organism>
<gene>
    <name evidence="4" type="ORF">DSTB1V02_LOCUS897</name>
</gene>
<feature type="region of interest" description="Disordered" evidence="2">
    <location>
        <begin position="181"/>
        <end position="202"/>
    </location>
</feature>
<name>A0A7R8WZ28_9CRUS</name>
<evidence type="ECO:0000256" key="2">
    <source>
        <dbReference type="SAM" id="MobiDB-lite"/>
    </source>
</evidence>
<evidence type="ECO:0000256" key="1">
    <source>
        <dbReference type="ARBA" id="ARBA00004123"/>
    </source>
</evidence>
<evidence type="ECO:0000259" key="3">
    <source>
        <dbReference type="PROSITE" id="PS51978"/>
    </source>
</evidence>